<dbReference type="CDD" id="cd09019">
    <property type="entry name" value="galactose_mutarotase_like"/>
    <property type="match status" value="1"/>
</dbReference>
<protein>
    <recommendedName>
        <fullName evidence="5 8">Aldose 1-epimerase</fullName>
        <ecNumber evidence="4 8">5.1.3.3</ecNumber>
    </recommendedName>
</protein>
<dbReference type="InterPro" id="IPR008183">
    <property type="entry name" value="Aldose_1/G6P_1-epimerase"/>
</dbReference>
<evidence type="ECO:0000256" key="9">
    <source>
        <dbReference type="PIRSR" id="PIRSR005096-1"/>
    </source>
</evidence>
<dbReference type="GO" id="GO:0030246">
    <property type="term" value="F:carbohydrate binding"/>
    <property type="evidence" value="ECO:0007669"/>
    <property type="project" value="InterPro"/>
</dbReference>
<accession>A0A2S7X3X5</accession>
<dbReference type="InterPro" id="IPR015443">
    <property type="entry name" value="Aldose_1-epimerase"/>
</dbReference>
<dbReference type="AlphaFoldDB" id="A0A2S7X3X5"/>
<gene>
    <name evidence="12" type="primary">galM</name>
    <name evidence="12" type="ORF">BTO22_14855</name>
</gene>
<dbReference type="OrthoDB" id="9779408at2"/>
<dbReference type="NCBIfam" id="NF008277">
    <property type="entry name" value="PRK11055.1"/>
    <property type="match status" value="1"/>
</dbReference>
<evidence type="ECO:0000313" key="12">
    <source>
        <dbReference type="EMBL" id="PQJ84775.1"/>
    </source>
</evidence>
<evidence type="ECO:0000256" key="8">
    <source>
        <dbReference type="PIRNR" id="PIRNR005096"/>
    </source>
</evidence>
<dbReference type="InterPro" id="IPR018052">
    <property type="entry name" value="Ald1_epimerase_CS"/>
</dbReference>
<dbReference type="RefSeq" id="WP_105056165.1">
    <property type="nucleotide sequence ID" value="NZ_CAWNRT010000002.1"/>
</dbReference>
<feature type="active site" description="Proton donor" evidence="9">
    <location>
        <position position="181"/>
    </location>
</feature>
<keyword evidence="6 8" id="KW-0413">Isomerase</keyword>
<dbReference type="InterPro" id="IPR013458">
    <property type="entry name" value="Ald_epimerase_bac"/>
</dbReference>
<comment type="catalytic activity">
    <reaction evidence="1 8">
        <text>alpha-D-glucose = beta-D-glucose</text>
        <dbReference type="Rhea" id="RHEA:10264"/>
        <dbReference type="ChEBI" id="CHEBI:15903"/>
        <dbReference type="ChEBI" id="CHEBI:17925"/>
        <dbReference type="EC" id="5.1.3.3"/>
    </reaction>
</comment>
<dbReference type="EC" id="5.1.3.3" evidence="4 8"/>
<evidence type="ECO:0000256" key="3">
    <source>
        <dbReference type="ARBA" id="ARBA00006206"/>
    </source>
</evidence>
<evidence type="ECO:0000256" key="7">
    <source>
        <dbReference type="ARBA" id="ARBA00023277"/>
    </source>
</evidence>
<comment type="caution">
    <text evidence="12">The sequence shown here is derived from an EMBL/GenBank/DDBJ whole genome shotgun (WGS) entry which is preliminary data.</text>
</comment>
<comment type="similarity">
    <text evidence="3 8">Belongs to the aldose epimerase family.</text>
</comment>
<keyword evidence="7 8" id="KW-0119">Carbohydrate metabolism</keyword>
<name>A0A2S7X3X5_9GAMM</name>
<reference evidence="12 13" key="1">
    <citation type="submission" date="2016-12" db="EMBL/GenBank/DDBJ databases">
        <title>Diversity of luminous bacteria.</title>
        <authorList>
            <person name="Yoshizawa S."/>
            <person name="Kogure K."/>
        </authorList>
    </citation>
    <scope>NUCLEOTIDE SEQUENCE [LARGE SCALE GENOMIC DNA]</scope>
    <source>
        <strain evidence="12 13">ATCC 33715</strain>
    </source>
</reference>
<dbReference type="PANTHER" id="PTHR10091">
    <property type="entry name" value="ALDOSE-1-EPIMERASE"/>
    <property type="match status" value="1"/>
</dbReference>
<dbReference type="Gene3D" id="2.70.98.10">
    <property type="match status" value="1"/>
</dbReference>
<dbReference type="GO" id="GO:0005737">
    <property type="term" value="C:cytoplasm"/>
    <property type="evidence" value="ECO:0007669"/>
    <property type="project" value="TreeGrafter"/>
</dbReference>
<evidence type="ECO:0000256" key="2">
    <source>
        <dbReference type="ARBA" id="ARBA00005028"/>
    </source>
</evidence>
<dbReference type="InterPro" id="IPR047215">
    <property type="entry name" value="Galactose_mutarotase-like"/>
</dbReference>
<dbReference type="EMBL" id="MSCO01000002">
    <property type="protein sequence ID" value="PQJ84775.1"/>
    <property type="molecule type" value="Genomic_DNA"/>
</dbReference>
<dbReference type="Pfam" id="PF01263">
    <property type="entry name" value="Aldose_epim"/>
    <property type="match status" value="1"/>
</dbReference>
<feature type="binding site" evidence="10">
    <location>
        <position position="253"/>
    </location>
    <ligand>
        <name>beta-D-galactose</name>
        <dbReference type="ChEBI" id="CHEBI:27667"/>
    </ligand>
</feature>
<evidence type="ECO:0000256" key="5">
    <source>
        <dbReference type="ARBA" id="ARBA00014165"/>
    </source>
</evidence>
<dbReference type="UniPathway" id="UPA00242"/>
<dbReference type="Proteomes" id="UP000239263">
    <property type="component" value="Unassembled WGS sequence"/>
</dbReference>
<dbReference type="GO" id="GO:0004034">
    <property type="term" value="F:aldose 1-epimerase activity"/>
    <property type="evidence" value="ECO:0007669"/>
    <property type="project" value="UniProtKB-EC"/>
</dbReference>
<dbReference type="InterPro" id="IPR011013">
    <property type="entry name" value="Gal_mutarotase_sf_dom"/>
</dbReference>
<dbReference type="GO" id="GO:0006006">
    <property type="term" value="P:glucose metabolic process"/>
    <property type="evidence" value="ECO:0007669"/>
    <property type="project" value="TreeGrafter"/>
</dbReference>
<dbReference type="GO" id="GO:0033499">
    <property type="term" value="P:galactose catabolic process via UDP-galactose, Leloir pathway"/>
    <property type="evidence" value="ECO:0007669"/>
    <property type="project" value="TreeGrafter"/>
</dbReference>
<evidence type="ECO:0000256" key="10">
    <source>
        <dbReference type="PIRSR" id="PIRSR005096-2"/>
    </source>
</evidence>
<comment type="pathway">
    <text evidence="2 8">Carbohydrate metabolism; hexose metabolism.</text>
</comment>
<feature type="binding site" evidence="11">
    <location>
        <begin position="181"/>
        <end position="183"/>
    </location>
    <ligand>
        <name>beta-D-galactose</name>
        <dbReference type="ChEBI" id="CHEBI:27667"/>
    </ligand>
</feature>
<feature type="active site" description="Proton acceptor" evidence="9">
    <location>
        <position position="317"/>
    </location>
</feature>
<dbReference type="InterPro" id="IPR014718">
    <property type="entry name" value="GH-type_carb-bd"/>
</dbReference>
<evidence type="ECO:0000256" key="11">
    <source>
        <dbReference type="PIRSR" id="PIRSR005096-3"/>
    </source>
</evidence>
<evidence type="ECO:0000256" key="1">
    <source>
        <dbReference type="ARBA" id="ARBA00001614"/>
    </source>
</evidence>
<sequence>MTEQSTLFETMTKEAASDGRLAQLFELKNENGMRAVFMDIGATWLSCRVPVKGKLREVLLGQSTMAGFKKQASYMGVTVGRYANRIANGQFKIDGTKYQVDTNQAGNTLHGGTEGFDKRRWSVVKETTNSVEFSLISPDGDQGFPGELRVNVKYQLTDDNEVVISYSAKTTKPTPINLTNHAYFNLLGADSEYLALDHILSINSEEFVPTTDAGIPKGLWKKVKDTNFDFTDPKVISQDFMLDKDQDNAKGYDHSFVLDKACAKGECAASLTSPDSLVTMHVVTTKPAMQLYTGNWLAGTPNRIGGEYQDYSGVALETQFLPDAVNHPEWPQPSAILSPSDTYHYETCYQFIV</sequence>
<dbReference type="PIRSF" id="PIRSF005096">
    <property type="entry name" value="GALM"/>
    <property type="match status" value="1"/>
</dbReference>
<feature type="binding site" evidence="11">
    <location>
        <begin position="84"/>
        <end position="85"/>
    </location>
    <ligand>
        <name>beta-D-galactose</name>
        <dbReference type="ChEBI" id="CHEBI:27667"/>
    </ligand>
</feature>
<proteinExistence type="inferred from homology"/>
<organism evidence="12 13">
    <name type="scientific">Aliivibrio sifiae</name>
    <dbReference type="NCBI Taxonomy" id="566293"/>
    <lineage>
        <taxon>Bacteria</taxon>
        <taxon>Pseudomonadati</taxon>
        <taxon>Pseudomonadota</taxon>
        <taxon>Gammaproteobacteria</taxon>
        <taxon>Vibrionales</taxon>
        <taxon>Vibrionaceae</taxon>
        <taxon>Aliivibrio</taxon>
    </lineage>
</organism>
<dbReference type="NCBIfam" id="TIGR02636">
    <property type="entry name" value="galM_Leloir"/>
    <property type="match status" value="1"/>
</dbReference>
<evidence type="ECO:0000256" key="4">
    <source>
        <dbReference type="ARBA" id="ARBA00013185"/>
    </source>
</evidence>
<evidence type="ECO:0000313" key="13">
    <source>
        <dbReference type="Proteomes" id="UP000239263"/>
    </source>
</evidence>
<dbReference type="PANTHER" id="PTHR10091:SF0">
    <property type="entry name" value="GALACTOSE MUTAROTASE"/>
    <property type="match status" value="1"/>
</dbReference>
<dbReference type="PROSITE" id="PS00545">
    <property type="entry name" value="ALDOSE_1_EPIMERASE"/>
    <property type="match status" value="1"/>
</dbReference>
<evidence type="ECO:0000256" key="6">
    <source>
        <dbReference type="ARBA" id="ARBA00023235"/>
    </source>
</evidence>
<dbReference type="SUPFAM" id="SSF74650">
    <property type="entry name" value="Galactose mutarotase-like"/>
    <property type="match status" value="1"/>
</dbReference>